<feature type="compositionally biased region" description="Acidic residues" evidence="1">
    <location>
        <begin position="583"/>
        <end position="615"/>
    </location>
</feature>
<feature type="region of interest" description="Disordered" evidence="1">
    <location>
        <begin position="309"/>
        <end position="341"/>
    </location>
</feature>
<feature type="region of interest" description="Disordered" evidence="1">
    <location>
        <begin position="648"/>
        <end position="679"/>
    </location>
</feature>
<dbReference type="CDD" id="cd09272">
    <property type="entry name" value="RNase_HI_RT_Ty1"/>
    <property type="match status" value="1"/>
</dbReference>
<sequence>MSKKQDCTAMSSVEAEYVALSARCAQVMWMRTQLQDYGFNYNKIPLYCDSQSAIGISCNPVQHSRTKHIRTRYLFIKEQVENGIIELYFVRTKYQLADMFTKALPEDRFKYLVRRIVLRYDGDEWDKGLMPTKIELTLEKSLQGVSNDVFVSIEGVEELKRNVWIKGENKAALRYTLGRNQDPIWGCDRLVSRANVIANQVEYLAHDFSVILISSDSSEESVGTSTTRGILFGTIPTTVPATAPTADLPIIHNDTPLIPTGQPIPIGRPYHTQPNGVLNMLTSRNRVGPLPTHRLALIYSGDYSSSDHFISDDSSPDSPSDSSLESSSDSHSDTSSYSSSRHSSAGHLISYSPCDTDCCFCDPSRKRRRSPTTLVFVASFVLGALFPVRADLSLPRKRIRYSYSETDFKVSLEEGYVPYVPREIGLGVDVEDSYEPYTKPDIDLDLQSDVMWCFFDSFHTLVEPKNFKEALLESHGSIQAFYCPKSSPKALSTPHYSQGKKAKIFSREQASAVNKEVIECQKKKKMKGIATYSPKGLIKGSGTKPEVPCEPKRKSKGSSKGAGIKPEVSDKPKDTCVAQDNDWGSDEEEIIISSDDEETESENEIAENEQTDDEYVHDDVEKHDDADEEMNNVENVVGFKDDQVMNDAEKTESKKTNKKKFDNDQAGVDHTVKDDQGGSIVHVTQKEKKELPHSTSILSMSSIVHVSFDVSLVGIIKEIADTEINSLVDVQIQQEIPHVLSALLLDVLPVFLAQSSFTPAQPASKANESIFKYELNKILFGKMDKSRSYMTHEKHYDLYNGLSNSIMLDEAIASGDVNHDKVLRKRDCGNDQDPIAGSDQGKKKRRKGKDIEPSKDKVQTDSSSKEPILDDVVNEVDQPQDDADAKQGKPDWFKQPLRPPTHDPEWNKDKKMLMMDQNNPSLMIWTGNSERKYTVSITKTKVARIVIQKRVEDVQLGVESYQDKLNITPPQKEFPRISGKDPYTTSYDLNGVVNLNLRKCKRLIRADQLYQFYDDKDLNQIDIMVNLIDKKLLEKWIMRSLEGLVCGRNVKTNYRLLQRIV</sequence>
<name>A0A699H7N1_TANCI</name>
<comment type="caution">
    <text evidence="2">The sequence shown here is derived from an EMBL/GenBank/DDBJ whole genome shotgun (WGS) entry which is preliminary data.</text>
</comment>
<evidence type="ECO:0000256" key="1">
    <source>
        <dbReference type="SAM" id="MobiDB-lite"/>
    </source>
</evidence>
<accession>A0A699H7N1</accession>
<reference evidence="2" key="1">
    <citation type="journal article" date="2019" name="Sci. Rep.">
        <title>Draft genome of Tanacetum cinerariifolium, the natural source of mosquito coil.</title>
        <authorList>
            <person name="Yamashiro T."/>
            <person name="Shiraishi A."/>
            <person name="Satake H."/>
            <person name="Nakayama K."/>
        </authorList>
    </citation>
    <scope>NUCLEOTIDE SEQUENCE</scope>
</reference>
<feature type="compositionally biased region" description="Basic and acidic residues" evidence="1">
    <location>
        <begin position="648"/>
        <end position="663"/>
    </location>
</feature>
<dbReference type="AlphaFoldDB" id="A0A699H7N1"/>
<dbReference type="PANTHER" id="PTHR11439">
    <property type="entry name" value="GAG-POL-RELATED RETROTRANSPOSON"/>
    <property type="match status" value="1"/>
</dbReference>
<gene>
    <name evidence="2" type="ORF">Tci_320811</name>
</gene>
<proteinExistence type="predicted"/>
<feature type="region of interest" description="Disordered" evidence="1">
    <location>
        <begin position="824"/>
        <end position="907"/>
    </location>
</feature>
<evidence type="ECO:0000313" key="2">
    <source>
        <dbReference type="EMBL" id="GEX48836.1"/>
    </source>
</evidence>
<feature type="compositionally biased region" description="Basic and acidic residues" evidence="1">
    <location>
        <begin position="849"/>
        <end position="868"/>
    </location>
</feature>
<feature type="compositionally biased region" description="Basic and acidic residues" evidence="1">
    <location>
        <begin position="883"/>
        <end position="892"/>
    </location>
</feature>
<feature type="region of interest" description="Disordered" evidence="1">
    <location>
        <begin position="533"/>
        <end position="615"/>
    </location>
</feature>
<protein>
    <submittedName>
        <fullName evidence="2">Gag-Pol polyprotein</fullName>
    </submittedName>
</protein>
<feature type="compositionally biased region" description="Acidic residues" evidence="1">
    <location>
        <begin position="872"/>
        <end position="882"/>
    </location>
</feature>
<dbReference type="EMBL" id="BKCJ010111272">
    <property type="protein sequence ID" value="GEX48836.1"/>
    <property type="molecule type" value="Genomic_DNA"/>
</dbReference>
<dbReference type="PANTHER" id="PTHR11439:SF483">
    <property type="entry name" value="PEPTIDE SYNTHASE GLIP-LIKE, PUTATIVE (AFU_ORTHOLOGUE AFUA_3G12920)-RELATED"/>
    <property type="match status" value="1"/>
</dbReference>
<organism evidence="2">
    <name type="scientific">Tanacetum cinerariifolium</name>
    <name type="common">Dalmatian daisy</name>
    <name type="synonym">Chrysanthemum cinerariifolium</name>
    <dbReference type="NCBI Taxonomy" id="118510"/>
    <lineage>
        <taxon>Eukaryota</taxon>
        <taxon>Viridiplantae</taxon>
        <taxon>Streptophyta</taxon>
        <taxon>Embryophyta</taxon>
        <taxon>Tracheophyta</taxon>
        <taxon>Spermatophyta</taxon>
        <taxon>Magnoliopsida</taxon>
        <taxon>eudicotyledons</taxon>
        <taxon>Gunneridae</taxon>
        <taxon>Pentapetalae</taxon>
        <taxon>asterids</taxon>
        <taxon>campanulids</taxon>
        <taxon>Asterales</taxon>
        <taxon>Asteraceae</taxon>
        <taxon>Asteroideae</taxon>
        <taxon>Anthemideae</taxon>
        <taxon>Anthemidinae</taxon>
        <taxon>Tanacetum</taxon>
    </lineage>
</organism>